<accession>A0A1B0ZK65</accession>
<dbReference type="KEGG" id="dva:DAD186_17630"/>
<dbReference type="Proteomes" id="UP000092596">
    <property type="component" value="Chromosome"/>
</dbReference>
<evidence type="ECO:0000313" key="1">
    <source>
        <dbReference type="EMBL" id="ANP28313.1"/>
    </source>
</evidence>
<sequence>MINYDHLRDNDDFMRVLSAIREHCLAGEDEIAEREDMDYGVVREHYHLAQAIVAEEIDHGIVHDPYGASVAQGFMTWLRTEYPQGAQAQKEE</sequence>
<dbReference type="RefSeq" id="WP_065248319.1">
    <property type="nucleotide sequence ID" value="NZ_CP012117.1"/>
</dbReference>
<dbReference type="EMBL" id="CP012117">
    <property type="protein sequence ID" value="ANP28313.1"/>
    <property type="molecule type" value="Genomic_DNA"/>
</dbReference>
<dbReference type="AlphaFoldDB" id="A0A1B0ZK65"/>
<proteinExistence type="predicted"/>
<evidence type="ECO:0000313" key="2">
    <source>
        <dbReference type="Proteomes" id="UP000092596"/>
    </source>
</evidence>
<name>A0A1B0ZK65_9MICO</name>
<reference evidence="1 2" key="1">
    <citation type="submission" date="2015-06" db="EMBL/GenBank/DDBJ databases">
        <title>Investigation of pathophysiology for high-risk pregnancy and development of treatment modality based on it.</title>
        <authorList>
            <person name="Kim B.-C."/>
            <person name="Lim S."/>
        </authorList>
    </citation>
    <scope>NUCLEOTIDE SEQUENCE [LARGE SCALE GENOMIC DNA]</scope>
    <source>
        <strain evidence="1 2">AD1-86</strain>
    </source>
</reference>
<gene>
    <name evidence="1" type="ORF">DAD186_17630</name>
</gene>
<protein>
    <submittedName>
        <fullName evidence="1">Uncharacterized protein</fullName>
    </submittedName>
</protein>
<organism evidence="1 2">
    <name type="scientific">Dermabacter vaginalis</name>
    <dbReference type="NCBI Taxonomy" id="1630135"/>
    <lineage>
        <taxon>Bacteria</taxon>
        <taxon>Bacillati</taxon>
        <taxon>Actinomycetota</taxon>
        <taxon>Actinomycetes</taxon>
        <taxon>Micrococcales</taxon>
        <taxon>Dermabacteraceae</taxon>
        <taxon>Dermabacter</taxon>
    </lineage>
</organism>
<dbReference type="STRING" id="1630135.DAD186_17630"/>